<keyword evidence="4" id="KW-1185">Reference proteome</keyword>
<organism evidence="3 4">
    <name type="scientific">Actinomadura graeca</name>
    <dbReference type="NCBI Taxonomy" id="2750812"/>
    <lineage>
        <taxon>Bacteria</taxon>
        <taxon>Bacillati</taxon>
        <taxon>Actinomycetota</taxon>
        <taxon>Actinomycetes</taxon>
        <taxon>Streptosporangiales</taxon>
        <taxon>Thermomonosporaceae</taxon>
        <taxon>Actinomadura</taxon>
    </lineage>
</organism>
<evidence type="ECO:0008006" key="5">
    <source>
        <dbReference type="Google" id="ProtNLM"/>
    </source>
</evidence>
<feature type="signal peptide" evidence="2">
    <location>
        <begin position="1"/>
        <end position="24"/>
    </location>
</feature>
<gene>
    <name evidence="3" type="ORF">AGRA3207_001688</name>
</gene>
<accession>A0ABX8QQ18</accession>
<dbReference type="EMBL" id="CP059572">
    <property type="protein sequence ID" value="QXJ20894.1"/>
    <property type="molecule type" value="Genomic_DNA"/>
</dbReference>
<evidence type="ECO:0000313" key="3">
    <source>
        <dbReference type="EMBL" id="QXJ20894.1"/>
    </source>
</evidence>
<feature type="region of interest" description="Disordered" evidence="1">
    <location>
        <begin position="69"/>
        <end position="122"/>
    </location>
</feature>
<evidence type="ECO:0000313" key="4">
    <source>
        <dbReference type="Proteomes" id="UP001049518"/>
    </source>
</evidence>
<feature type="compositionally biased region" description="Basic and acidic residues" evidence="1">
    <location>
        <begin position="73"/>
        <end position="92"/>
    </location>
</feature>
<protein>
    <recommendedName>
        <fullName evidence="5">Secreted protein</fullName>
    </recommendedName>
</protein>
<feature type="chain" id="PRO_5047192183" description="Secreted protein" evidence="2">
    <location>
        <begin position="25"/>
        <end position="122"/>
    </location>
</feature>
<feature type="compositionally biased region" description="Basic and acidic residues" evidence="1">
    <location>
        <begin position="110"/>
        <end position="122"/>
    </location>
</feature>
<dbReference type="Proteomes" id="UP001049518">
    <property type="component" value="Chromosome"/>
</dbReference>
<sequence length="122" mass="13106">MRPRITGRRLLPAALAAASVLAVAAPASALQAPPDPIAHDERQEDCARALKVLSILRLLPNKPDVAKALCSSKESRQPGEYGRDAESVERGDLFGLTDLPESLTIPLPDLGKRPDAHKRGDR</sequence>
<name>A0ABX8QQ18_9ACTN</name>
<dbReference type="RefSeq" id="WP_231334012.1">
    <property type="nucleotide sequence ID" value="NZ_CP059572.1"/>
</dbReference>
<keyword evidence="2" id="KW-0732">Signal</keyword>
<proteinExistence type="predicted"/>
<reference evidence="3" key="1">
    <citation type="submission" date="2020-07" db="EMBL/GenBank/DDBJ databases">
        <authorList>
            <person name="Tarantini F.S."/>
            <person name="Hong K.W."/>
            <person name="Chan K.G."/>
        </authorList>
    </citation>
    <scope>NUCLEOTIDE SEQUENCE</scope>
    <source>
        <strain evidence="3">32-07</strain>
    </source>
</reference>
<evidence type="ECO:0000256" key="1">
    <source>
        <dbReference type="SAM" id="MobiDB-lite"/>
    </source>
</evidence>
<evidence type="ECO:0000256" key="2">
    <source>
        <dbReference type="SAM" id="SignalP"/>
    </source>
</evidence>